<dbReference type="EMBL" id="JBHUDP010000001">
    <property type="protein sequence ID" value="MFD1684841.1"/>
    <property type="molecule type" value="Genomic_DNA"/>
</dbReference>
<dbReference type="InterPro" id="IPR007138">
    <property type="entry name" value="ABM_dom"/>
</dbReference>
<evidence type="ECO:0000259" key="1">
    <source>
        <dbReference type="Pfam" id="PF03992"/>
    </source>
</evidence>
<gene>
    <name evidence="2" type="ORF">ACFSAS_04360</name>
</gene>
<feature type="domain" description="ABM" evidence="1">
    <location>
        <begin position="41"/>
        <end position="72"/>
    </location>
</feature>
<dbReference type="RefSeq" id="WP_256307689.1">
    <property type="nucleotide sequence ID" value="NZ_JANHAW010000002.1"/>
</dbReference>
<evidence type="ECO:0000313" key="2">
    <source>
        <dbReference type="EMBL" id="MFD1684841.1"/>
    </source>
</evidence>
<evidence type="ECO:0000313" key="3">
    <source>
        <dbReference type="Proteomes" id="UP001597092"/>
    </source>
</evidence>
<keyword evidence="2" id="KW-0560">Oxidoreductase</keyword>
<accession>A0ABD6DRL1</accession>
<name>A0ABD6DRL1_9EURY</name>
<proteinExistence type="predicted"/>
<dbReference type="Gene3D" id="3.30.70.100">
    <property type="match status" value="1"/>
</dbReference>
<keyword evidence="3" id="KW-1185">Reference proteome</keyword>
<dbReference type="InterPro" id="IPR011008">
    <property type="entry name" value="Dimeric_a/b-barrel"/>
</dbReference>
<protein>
    <submittedName>
        <fullName evidence="2">Antibiotic biosynthesis monooxygenase</fullName>
    </submittedName>
</protein>
<keyword evidence="2" id="KW-0503">Monooxygenase</keyword>
<dbReference type="AlphaFoldDB" id="A0ABD6DRL1"/>
<dbReference type="SUPFAM" id="SSF54909">
    <property type="entry name" value="Dimeric alpha+beta barrel"/>
    <property type="match status" value="1"/>
</dbReference>
<dbReference type="GO" id="GO:0004497">
    <property type="term" value="F:monooxygenase activity"/>
    <property type="evidence" value="ECO:0007669"/>
    <property type="project" value="UniProtKB-KW"/>
</dbReference>
<dbReference type="Proteomes" id="UP001597092">
    <property type="component" value="Unassembled WGS sequence"/>
</dbReference>
<sequence length="152" mass="17556">MSMGTTMTTIFLKHTVEDYDSWKPGFDDHASTREEYGSAEDYRLFHEAGNPNEIVMIGEWESAEAFQQFMEESDVTEKMGEFGVISEPEVYILEETEAKSAECTGRDGERRCQFYGGRLVTRGRRDDYAPDRWTGRELGRCQRVLGRSRINE</sequence>
<dbReference type="Pfam" id="PF03992">
    <property type="entry name" value="ABM"/>
    <property type="match status" value="1"/>
</dbReference>
<organism evidence="2 3">
    <name type="scientific">Halobellus litoreus</name>
    <dbReference type="NCBI Taxonomy" id="755310"/>
    <lineage>
        <taxon>Archaea</taxon>
        <taxon>Methanobacteriati</taxon>
        <taxon>Methanobacteriota</taxon>
        <taxon>Stenosarchaea group</taxon>
        <taxon>Halobacteria</taxon>
        <taxon>Halobacteriales</taxon>
        <taxon>Haloferacaceae</taxon>
        <taxon>Halobellus</taxon>
    </lineage>
</organism>
<comment type="caution">
    <text evidence="2">The sequence shown here is derived from an EMBL/GenBank/DDBJ whole genome shotgun (WGS) entry which is preliminary data.</text>
</comment>
<reference evidence="2 3" key="1">
    <citation type="journal article" date="2019" name="Int. J. Syst. Evol. Microbiol.">
        <title>The Global Catalogue of Microorganisms (GCM) 10K type strain sequencing project: providing services to taxonomists for standard genome sequencing and annotation.</title>
        <authorList>
            <consortium name="The Broad Institute Genomics Platform"/>
            <consortium name="The Broad Institute Genome Sequencing Center for Infectious Disease"/>
            <person name="Wu L."/>
            <person name="Ma J."/>
        </authorList>
    </citation>
    <scope>NUCLEOTIDE SEQUENCE [LARGE SCALE GENOMIC DNA]</scope>
    <source>
        <strain evidence="2 3">CGMCC 1.10387</strain>
    </source>
</reference>